<dbReference type="EMBL" id="MN738824">
    <property type="protein sequence ID" value="QHT38045.1"/>
    <property type="molecule type" value="Genomic_DNA"/>
</dbReference>
<proteinExistence type="predicted"/>
<sequence>MEVFYTIVVIVALILLILILTYVGMKVSAQESSSSVPFPPHQNTCPDNWKAKSITDSNNNESTYCEVPTENMKNVGTILDTSTSDSSKTNAEVTAGYNDTIFEDSPNGVIDFNSPAWLTNGTTAECSQQLWANTHNITWDGITNKSGCE</sequence>
<keyword evidence="1" id="KW-0812">Transmembrane</keyword>
<protein>
    <submittedName>
        <fullName evidence="2">Uncharacterized protein</fullName>
    </submittedName>
</protein>
<keyword evidence="1" id="KW-1133">Transmembrane helix</keyword>
<keyword evidence="1" id="KW-0472">Membrane</keyword>
<accession>A0A6C0FG87</accession>
<dbReference type="AlphaFoldDB" id="A0A6C0FG87"/>
<reference evidence="2" key="1">
    <citation type="journal article" date="2020" name="Nature">
        <title>Giant virus diversity and host interactions through global metagenomics.</title>
        <authorList>
            <person name="Schulz F."/>
            <person name="Roux S."/>
            <person name="Paez-Espino D."/>
            <person name="Jungbluth S."/>
            <person name="Walsh D.A."/>
            <person name="Denef V.J."/>
            <person name="McMahon K.D."/>
            <person name="Konstantinidis K.T."/>
            <person name="Eloe-Fadrosh E.A."/>
            <person name="Kyrpides N.C."/>
            <person name="Woyke T."/>
        </authorList>
    </citation>
    <scope>NUCLEOTIDE SEQUENCE</scope>
    <source>
        <strain evidence="2">GVMAG-S-ERX556049-19</strain>
    </source>
</reference>
<feature type="transmembrane region" description="Helical" evidence="1">
    <location>
        <begin position="6"/>
        <end position="25"/>
    </location>
</feature>
<name>A0A6C0FG87_9ZZZZ</name>
<evidence type="ECO:0000313" key="2">
    <source>
        <dbReference type="EMBL" id="QHT38045.1"/>
    </source>
</evidence>
<evidence type="ECO:0000256" key="1">
    <source>
        <dbReference type="SAM" id="Phobius"/>
    </source>
</evidence>
<organism evidence="2">
    <name type="scientific">viral metagenome</name>
    <dbReference type="NCBI Taxonomy" id="1070528"/>
    <lineage>
        <taxon>unclassified sequences</taxon>
        <taxon>metagenomes</taxon>
        <taxon>organismal metagenomes</taxon>
    </lineage>
</organism>